<evidence type="ECO:0000313" key="2">
    <source>
        <dbReference type="Proteomes" id="UP001448207"/>
    </source>
</evidence>
<dbReference type="EMBL" id="JBCLYO010000028">
    <property type="protein sequence ID" value="KAL0077355.1"/>
    <property type="molecule type" value="Genomic_DNA"/>
</dbReference>
<evidence type="ECO:0000313" key="1">
    <source>
        <dbReference type="EMBL" id="KAL0077355.1"/>
    </source>
</evidence>
<name>A0ABR3AM80_PHYBL</name>
<dbReference type="Proteomes" id="UP001448207">
    <property type="component" value="Unassembled WGS sequence"/>
</dbReference>
<accession>A0ABR3AM80</accession>
<proteinExistence type="predicted"/>
<sequence length="80" mass="9089">NIRFIRRQKSILATVFDMGEIQKACRSYGLPFAHRIVCLPGIKDVQLSGSKIRADGTVKEEKKQSYEAQILRSPRIIQEG</sequence>
<organism evidence="1 2">
    <name type="scientific">Phycomyces blakesleeanus</name>
    <dbReference type="NCBI Taxonomy" id="4837"/>
    <lineage>
        <taxon>Eukaryota</taxon>
        <taxon>Fungi</taxon>
        <taxon>Fungi incertae sedis</taxon>
        <taxon>Mucoromycota</taxon>
        <taxon>Mucoromycotina</taxon>
        <taxon>Mucoromycetes</taxon>
        <taxon>Mucorales</taxon>
        <taxon>Phycomycetaceae</taxon>
        <taxon>Phycomyces</taxon>
    </lineage>
</organism>
<comment type="caution">
    <text evidence="1">The sequence shown here is derived from an EMBL/GenBank/DDBJ whole genome shotgun (WGS) entry which is preliminary data.</text>
</comment>
<gene>
    <name evidence="1" type="ORF">J3Q64DRAFT_1646829</name>
</gene>
<keyword evidence="2" id="KW-1185">Reference proteome</keyword>
<protein>
    <submittedName>
        <fullName evidence="1">Uncharacterized protein</fullName>
    </submittedName>
</protein>
<feature type="non-terminal residue" evidence="1">
    <location>
        <position position="1"/>
    </location>
</feature>
<reference evidence="1 2" key="1">
    <citation type="submission" date="2024-04" db="EMBL/GenBank/DDBJ databases">
        <title>Symmetric and asymmetric DNA N6-adenine methylation regulates different biological responses in Mucorales.</title>
        <authorList>
            <consortium name="Lawrence Berkeley National Laboratory"/>
            <person name="Lax C."/>
            <person name="Mondo S.J."/>
            <person name="Osorio-Concepcion M."/>
            <person name="Muszewska A."/>
            <person name="Corrochano-Luque M."/>
            <person name="Gutierrez G."/>
            <person name="Riley R."/>
            <person name="Lipzen A."/>
            <person name="Guo J."/>
            <person name="Hundley H."/>
            <person name="Amirebrahimi M."/>
            <person name="Ng V."/>
            <person name="Lorenzo-Gutierrez D."/>
            <person name="Binder U."/>
            <person name="Yang J."/>
            <person name="Song Y."/>
            <person name="Canovas D."/>
            <person name="Navarro E."/>
            <person name="Freitag M."/>
            <person name="Gabaldon T."/>
            <person name="Grigoriev I.V."/>
            <person name="Corrochano L.M."/>
            <person name="Nicolas F.E."/>
            <person name="Garre V."/>
        </authorList>
    </citation>
    <scope>NUCLEOTIDE SEQUENCE [LARGE SCALE GENOMIC DNA]</scope>
    <source>
        <strain evidence="1 2">L51</strain>
    </source>
</reference>